<dbReference type="Pfam" id="PF00696">
    <property type="entry name" value="AA_kinase"/>
    <property type="match status" value="1"/>
</dbReference>
<keyword evidence="2 8" id="KW-0028">Amino-acid biosynthesis</keyword>
<dbReference type="PRINTS" id="PR00474">
    <property type="entry name" value="GLU5KINASE"/>
</dbReference>
<evidence type="ECO:0000313" key="11">
    <source>
        <dbReference type="Proteomes" id="UP000886890"/>
    </source>
</evidence>
<keyword evidence="6 8" id="KW-0418">Kinase</keyword>
<protein>
    <recommendedName>
        <fullName evidence="8">Glutamate 5-kinase</fullName>
        <ecNumber evidence="8">2.7.2.11</ecNumber>
    </recommendedName>
    <alternativeName>
        <fullName evidence="8">Gamma-glutamyl kinase</fullName>
        <shortName evidence="8">GK</shortName>
    </alternativeName>
</protein>
<dbReference type="GO" id="GO:0055129">
    <property type="term" value="P:L-proline biosynthetic process"/>
    <property type="evidence" value="ECO:0007669"/>
    <property type="project" value="UniProtKB-UniRule"/>
</dbReference>
<dbReference type="CDD" id="cd04242">
    <property type="entry name" value="AAK_G5K_ProB"/>
    <property type="match status" value="1"/>
</dbReference>
<comment type="function">
    <text evidence="8">Catalyzes the transfer of a phosphate group to glutamate to form L-glutamate 5-phosphate.</text>
</comment>
<dbReference type="InterPro" id="IPR036974">
    <property type="entry name" value="PUA_sf"/>
</dbReference>
<accession>A0A9D1XEU5</accession>
<dbReference type="GO" id="GO:0005524">
    <property type="term" value="F:ATP binding"/>
    <property type="evidence" value="ECO:0007669"/>
    <property type="project" value="UniProtKB-KW"/>
</dbReference>
<dbReference type="Proteomes" id="UP000886890">
    <property type="component" value="Unassembled WGS sequence"/>
</dbReference>
<feature type="domain" description="PUA" evidence="9">
    <location>
        <begin position="276"/>
        <end position="347"/>
    </location>
</feature>
<dbReference type="InterPro" id="IPR041739">
    <property type="entry name" value="G5K_ProB"/>
</dbReference>
<organism evidence="10 11">
    <name type="scientific">Candidatus Fusicatenibacter merdavium</name>
    <dbReference type="NCBI Taxonomy" id="2838600"/>
    <lineage>
        <taxon>Bacteria</taxon>
        <taxon>Bacillati</taxon>
        <taxon>Bacillota</taxon>
        <taxon>Clostridia</taxon>
        <taxon>Lachnospirales</taxon>
        <taxon>Lachnospiraceae</taxon>
        <taxon>Fusicatenibacter</taxon>
    </lineage>
</organism>
<keyword evidence="4 8" id="KW-0808">Transferase</keyword>
<dbReference type="InterPro" id="IPR005715">
    <property type="entry name" value="Glu_5kinase/COase_Synthase"/>
</dbReference>
<evidence type="ECO:0000256" key="7">
    <source>
        <dbReference type="ARBA" id="ARBA00022840"/>
    </source>
</evidence>
<dbReference type="CDD" id="cd21157">
    <property type="entry name" value="PUA_G5K"/>
    <property type="match status" value="1"/>
</dbReference>
<evidence type="ECO:0000256" key="3">
    <source>
        <dbReference type="ARBA" id="ARBA00022650"/>
    </source>
</evidence>
<dbReference type="PANTHER" id="PTHR43654">
    <property type="entry name" value="GLUTAMATE 5-KINASE"/>
    <property type="match status" value="1"/>
</dbReference>
<evidence type="ECO:0000256" key="4">
    <source>
        <dbReference type="ARBA" id="ARBA00022679"/>
    </source>
</evidence>
<comment type="catalytic activity">
    <reaction evidence="8">
        <text>L-glutamate + ATP = L-glutamyl 5-phosphate + ADP</text>
        <dbReference type="Rhea" id="RHEA:14877"/>
        <dbReference type="ChEBI" id="CHEBI:29985"/>
        <dbReference type="ChEBI" id="CHEBI:30616"/>
        <dbReference type="ChEBI" id="CHEBI:58274"/>
        <dbReference type="ChEBI" id="CHEBI:456216"/>
        <dbReference type="EC" id="2.7.2.11"/>
    </reaction>
</comment>
<evidence type="ECO:0000259" key="9">
    <source>
        <dbReference type="SMART" id="SM00359"/>
    </source>
</evidence>
<comment type="similarity">
    <text evidence="8">Belongs to the glutamate 5-kinase family.</text>
</comment>
<keyword evidence="3 8" id="KW-0641">Proline biosynthesis</keyword>
<comment type="pathway">
    <text evidence="8">Amino-acid biosynthesis; L-proline biosynthesis; L-glutamate 5-semialdehyde from L-glutamate: step 1/2.</text>
</comment>
<comment type="caution">
    <text evidence="10">The sequence shown here is derived from an EMBL/GenBank/DDBJ whole genome shotgun (WGS) entry which is preliminary data.</text>
</comment>
<feature type="binding site" evidence="8">
    <location>
        <position position="9"/>
    </location>
    <ligand>
        <name>ATP</name>
        <dbReference type="ChEBI" id="CHEBI:30616"/>
    </ligand>
</feature>
<dbReference type="InterPro" id="IPR001048">
    <property type="entry name" value="Asp/Glu/Uridylate_kinase"/>
</dbReference>
<dbReference type="EC" id="2.7.2.11" evidence="8"/>
<evidence type="ECO:0000256" key="6">
    <source>
        <dbReference type="ARBA" id="ARBA00022777"/>
    </source>
</evidence>
<comment type="subcellular location">
    <subcellularLocation>
        <location evidence="8">Cytoplasm</location>
    </subcellularLocation>
</comment>
<dbReference type="InterPro" id="IPR002478">
    <property type="entry name" value="PUA"/>
</dbReference>
<dbReference type="FunFam" id="3.40.1160.10:FF:000018">
    <property type="entry name" value="Glutamate 5-kinase"/>
    <property type="match status" value="1"/>
</dbReference>
<evidence type="ECO:0000256" key="8">
    <source>
        <dbReference type="HAMAP-Rule" id="MF_00456"/>
    </source>
</evidence>
<name>A0A9D1XEU5_9FIRM</name>
<feature type="binding site" evidence="8">
    <location>
        <begin position="168"/>
        <end position="169"/>
    </location>
    <ligand>
        <name>ATP</name>
        <dbReference type="ChEBI" id="CHEBI:30616"/>
    </ligand>
</feature>
<reference evidence="10" key="2">
    <citation type="submission" date="2021-04" db="EMBL/GenBank/DDBJ databases">
        <authorList>
            <person name="Gilroy R."/>
        </authorList>
    </citation>
    <scope>NUCLEOTIDE SEQUENCE</scope>
    <source>
        <strain evidence="10">CHK183-1962</strain>
    </source>
</reference>
<dbReference type="EMBL" id="DXEK01000185">
    <property type="protein sequence ID" value="HIX78152.1"/>
    <property type="molecule type" value="Genomic_DNA"/>
</dbReference>
<reference evidence="10" key="1">
    <citation type="journal article" date="2021" name="PeerJ">
        <title>Extensive microbial diversity within the chicken gut microbiome revealed by metagenomics and culture.</title>
        <authorList>
            <person name="Gilroy R."/>
            <person name="Ravi A."/>
            <person name="Getino M."/>
            <person name="Pursley I."/>
            <person name="Horton D.L."/>
            <person name="Alikhan N.F."/>
            <person name="Baker D."/>
            <person name="Gharbi K."/>
            <person name="Hall N."/>
            <person name="Watson M."/>
            <person name="Adriaenssens E.M."/>
            <person name="Foster-Nyarko E."/>
            <person name="Jarju S."/>
            <person name="Secka A."/>
            <person name="Antonio M."/>
            <person name="Oren A."/>
            <person name="Chaudhuri R.R."/>
            <person name="La Ragione R."/>
            <person name="Hildebrand F."/>
            <person name="Pallen M.J."/>
        </authorList>
    </citation>
    <scope>NUCLEOTIDE SEQUENCE</scope>
    <source>
        <strain evidence="10">CHK183-1962</strain>
    </source>
</reference>
<dbReference type="InterPro" id="IPR001057">
    <property type="entry name" value="Glu/AcGlu_kinase"/>
</dbReference>
<feature type="binding site" evidence="8">
    <location>
        <begin position="210"/>
        <end position="216"/>
    </location>
    <ligand>
        <name>ATP</name>
        <dbReference type="ChEBI" id="CHEBI:30616"/>
    </ligand>
</feature>
<proteinExistence type="inferred from homology"/>
<dbReference type="HAMAP" id="MF_00456">
    <property type="entry name" value="ProB"/>
    <property type="match status" value="1"/>
</dbReference>
<dbReference type="AlphaFoldDB" id="A0A9D1XEU5"/>
<feature type="binding site" evidence="8">
    <location>
        <position position="136"/>
    </location>
    <ligand>
        <name>substrate</name>
    </ligand>
</feature>
<keyword evidence="7 8" id="KW-0067">ATP-binding</keyword>
<dbReference type="Gene3D" id="3.40.1160.10">
    <property type="entry name" value="Acetylglutamate kinase-like"/>
    <property type="match status" value="2"/>
</dbReference>
<feature type="binding site" evidence="8">
    <location>
        <position position="148"/>
    </location>
    <ligand>
        <name>substrate</name>
    </ligand>
</feature>
<dbReference type="SUPFAM" id="SSF53633">
    <property type="entry name" value="Carbamate kinase-like"/>
    <property type="match status" value="1"/>
</dbReference>
<dbReference type="Pfam" id="PF01472">
    <property type="entry name" value="PUA"/>
    <property type="match status" value="1"/>
</dbReference>
<evidence type="ECO:0000256" key="2">
    <source>
        <dbReference type="ARBA" id="ARBA00022605"/>
    </source>
</evidence>
<feature type="binding site" evidence="8">
    <location>
        <position position="49"/>
    </location>
    <ligand>
        <name>substrate</name>
    </ligand>
</feature>
<evidence type="ECO:0000256" key="5">
    <source>
        <dbReference type="ARBA" id="ARBA00022741"/>
    </source>
</evidence>
<dbReference type="PIRSF" id="PIRSF000729">
    <property type="entry name" value="GK"/>
    <property type="match status" value="1"/>
</dbReference>
<dbReference type="InterPro" id="IPR011529">
    <property type="entry name" value="Glu_5kinase"/>
</dbReference>
<dbReference type="GO" id="GO:0004349">
    <property type="term" value="F:glutamate 5-kinase activity"/>
    <property type="evidence" value="ECO:0007669"/>
    <property type="project" value="UniProtKB-UniRule"/>
</dbReference>
<dbReference type="NCBIfam" id="TIGR01027">
    <property type="entry name" value="proB"/>
    <property type="match status" value="1"/>
</dbReference>
<dbReference type="InterPro" id="IPR015947">
    <property type="entry name" value="PUA-like_sf"/>
</dbReference>
<dbReference type="PROSITE" id="PS00902">
    <property type="entry name" value="GLUTAMATE_5_KINASE"/>
    <property type="match status" value="1"/>
</dbReference>
<dbReference type="SMART" id="SM00359">
    <property type="entry name" value="PUA"/>
    <property type="match status" value="1"/>
</dbReference>
<dbReference type="Gene3D" id="2.30.130.10">
    <property type="entry name" value="PUA domain"/>
    <property type="match status" value="1"/>
</dbReference>
<dbReference type="PANTHER" id="PTHR43654:SF1">
    <property type="entry name" value="ISOPENTENYL PHOSPHATE KINASE"/>
    <property type="match status" value="1"/>
</dbReference>
<keyword evidence="1 8" id="KW-0963">Cytoplasm</keyword>
<dbReference type="SUPFAM" id="SSF88697">
    <property type="entry name" value="PUA domain-like"/>
    <property type="match status" value="1"/>
</dbReference>
<dbReference type="GO" id="GO:0003723">
    <property type="term" value="F:RNA binding"/>
    <property type="evidence" value="ECO:0007669"/>
    <property type="project" value="InterPro"/>
</dbReference>
<dbReference type="GO" id="GO:0005829">
    <property type="term" value="C:cytosol"/>
    <property type="evidence" value="ECO:0007669"/>
    <property type="project" value="TreeGrafter"/>
</dbReference>
<gene>
    <name evidence="8" type="primary">proB</name>
    <name evidence="10" type="ORF">H9734_11265</name>
</gene>
<dbReference type="InterPro" id="IPR019797">
    <property type="entry name" value="Glutamate_5-kinase_CS"/>
</dbReference>
<dbReference type="PROSITE" id="PS50890">
    <property type="entry name" value="PUA"/>
    <property type="match status" value="1"/>
</dbReference>
<sequence length="360" mass="39620">MEKQIIVVKIGTSSLTKEDGSLNPEQIMNITSQLARLSREGHRIILVSSGAVAAGFGRLGFHKRPVRIADKQAAAAVGQGLLMEEYTREFQQYQIPCAQILLNRSDFEDRRRYKNIFSSISVLLNRGAVPVINENDTIAIEELKLGDNDTLSAQVAAMMHADLLILLTDIDGLYTANPAEDETARHIDVVEKVTDDLIRGAGGAGSSNGTGGMRTKLIAARLATKAGVPVFICSSREKDSLLGAVNGTAHGTYFRAPLRNMRTRLQWMAFYAQSMGNLYVDEGAADALQKYEKSLLPKGIAAMEGDFQKGDVVSVFRRGTHEYLGKGIVNYSRQDLQTIIRENRSQMEAINRDNWIGEKN</sequence>
<keyword evidence="5 8" id="KW-0547">Nucleotide-binding</keyword>
<dbReference type="InterPro" id="IPR036393">
    <property type="entry name" value="AceGlu_kinase-like_sf"/>
</dbReference>
<evidence type="ECO:0000313" key="10">
    <source>
        <dbReference type="EMBL" id="HIX78152.1"/>
    </source>
</evidence>
<evidence type="ECO:0000256" key="1">
    <source>
        <dbReference type="ARBA" id="ARBA00022490"/>
    </source>
</evidence>